<dbReference type="PROSITE" id="PS50928">
    <property type="entry name" value="ABC_TM1"/>
    <property type="match status" value="1"/>
</dbReference>
<dbReference type="InterPro" id="IPR000515">
    <property type="entry name" value="MetI-like"/>
</dbReference>
<keyword evidence="3 6" id="KW-0812">Transmembrane</keyword>
<protein>
    <submittedName>
        <fullName evidence="8">Sugar ABC transporter permease</fullName>
    </submittedName>
</protein>
<comment type="subcellular location">
    <subcellularLocation>
        <location evidence="6">Cell membrane</location>
        <topology evidence="6">Multi-pass membrane protein</topology>
    </subcellularLocation>
    <subcellularLocation>
        <location evidence="1">Membrane</location>
        <topology evidence="1">Multi-pass membrane protein</topology>
    </subcellularLocation>
</comment>
<evidence type="ECO:0000256" key="1">
    <source>
        <dbReference type="ARBA" id="ARBA00004141"/>
    </source>
</evidence>
<evidence type="ECO:0000256" key="6">
    <source>
        <dbReference type="RuleBase" id="RU363032"/>
    </source>
</evidence>
<feature type="transmembrane region" description="Helical" evidence="6">
    <location>
        <begin position="238"/>
        <end position="255"/>
    </location>
</feature>
<feature type="transmembrane region" description="Helical" evidence="6">
    <location>
        <begin position="137"/>
        <end position="157"/>
    </location>
</feature>
<evidence type="ECO:0000256" key="4">
    <source>
        <dbReference type="ARBA" id="ARBA00022989"/>
    </source>
</evidence>
<gene>
    <name evidence="8" type="ORF">C7Y44_20465</name>
</gene>
<dbReference type="PANTHER" id="PTHR43496:SF1">
    <property type="entry name" value="POLYGALACTURONAN_RHAMNOGALACTURONAN TRANSPORT SYSTEM PERMEASE PROTEIN YTEP"/>
    <property type="match status" value="1"/>
</dbReference>
<sequence length="325" mass="37218">MSMEPSTSASAAQLERRTSSKRRARTRVWVDVKRDRYLYLLALPGLLFFLVFKYVPITNLVIAFQDYSPYFGVFQSPWVGFEHFSRFFANEDFYILLRNTLAISFLNLLFFFPAPIILSIMLNEVRHSIVKRTVQSLIYIPHFLSWVLISGLTFLMFSQSEGLFNKLLLSMDKEAFDLLTNPNYFWGMLTAQSIWKEVGWGTIIFLAAIAGIDPQLYEAAVMDGAGRMRRIWHITLPGMRNVIIILFILRLGTIMDTGFEQIYLMMNAAVSNVAEVFDTYVYRVGIKQGEFSYSTAIGLFKSVVGVILVVAANQIAKRFGQDSLY</sequence>
<feature type="domain" description="ABC transmembrane type-1" evidence="7">
    <location>
        <begin position="97"/>
        <end position="312"/>
    </location>
</feature>
<keyword evidence="2 6" id="KW-0813">Transport</keyword>
<feature type="transmembrane region" description="Helical" evidence="6">
    <location>
        <begin position="198"/>
        <end position="217"/>
    </location>
</feature>
<reference evidence="8 9" key="1">
    <citation type="submission" date="2018-03" db="EMBL/GenBank/DDBJ databases">
        <title>Aerobic endospore-forming bacteria genome sequencing and assembly.</title>
        <authorList>
            <person name="Cavalcante D.A."/>
            <person name="Driks A."/>
            <person name="Putonti C."/>
            <person name="De-Souza M.T."/>
        </authorList>
    </citation>
    <scope>NUCLEOTIDE SEQUENCE [LARGE SCALE GENOMIC DNA]</scope>
    <source>
        <strain evidence="8 9">SDF0028</strain>
    </source>
</reference>
<keyword evidence="5 6" id="KW-0472">Membrane</keyword>
<comment type="similarity">
    <text evidence="6">Belongs to the binding-protein-dependent transport system permease family.</text>
</comment>
<evidence type="ECO:0000313" key="8">
    <source>
        <dbReference type="EMBL" id="TQR43523.1"/>
    </source>
</evidence>
<feature type="transmembrane region" description="Helical" evidence="6">
    <location>
        <begin position="101"/>
        <end position="125"/>
    </location>
</feature>
<feature type="transmembrane region" description="Helical" evidence="6">
    <location>
        <begin position="37"/>
        <end position="55"/>
    </location>
</feature>
<keyword evidence="9" id="KW-1185">Reference proteome</keyword>
<dbReference type="EMBL" id="SADY01000006">
    <property type="protein sequence ID" value="TQR43523.1"/>
    <property type="molecule type" value="Genomic_DNA"/>
</dbReference>
<proteinExistence type="inferred from homology"/>
<evidence type="ECO:0000256" key="2">
    <source>
        <dbReference type="ARBA" id="ARBA00022448"/>
    </source>
</evidence>
<dbReference type="Proteomes" id="UP000316208">
    <property type="component" value="Unassembled WGS sequence"/>
</dbReference>
<accession>A0ABY3ALA0</accession>
<organism evidence="8 9">
    <name type="scientific">Paenibacillus popilliae</name>
    <name type="common">Bacillus popilliae</name>
    <dbReference type="NCBI Taxonomy" id="78057"/>
    <lineage>
        <taxon>Bacteria</taxon>
        <taxon>Bacillati</taxon>
        <taxon>Bacillota</taxon>
        <taxon>Bacilli</taxon>
        <taxon>Bacillales</taxon>
        <taxon>Paenibacillaceae</taxon>
        <taxon>Paenibacillus</taxon>
    </lineage>
</organism>
<dbReference type="PANTHER" id="PTHR43496">
    <property type="entry name" value="PROTEIN LPLB"/>
    <property type="match status" value="1"/>
</dbReference>
<evidence type="ECO:0000313" key="9">
    <source>
        <dbReference type="Proteomes" id="UP000316208"/>
    </source>
</evidence>
<keyword evidence="4 6" id="KW-1133">Transmembrane helix</keyword>
<evidence type="ECO:0000256" key="3">
    <source>
        <dbReference type="ARBA" id="ARBA00022692"/>
    </source>
</evidence>
<dbReference type="CDD" id="cd06261">
    <property type="entry name" value="TM_PBP2"/>
    <property type="match status" value="1"/>
</dbReference>
<dbReference type="InterPro" id="IPR035906">
    <property type="entry name" value="MetI-like_sf"/>
</dbReference>
<dbReference type="SUPFAM" id="SSF161098">
    <property type="entry name" value="MetI-like"/>
    <property type="match status" value="1"/>
</dbReference>
<dbReference type="Gene3D" id="1.10.3720.10">
    <property type="entry name" value="MetI-like"/>
    <property type="match status" value="1"/>
</dbReference>
<name>A0ABY3ALA0_PAEPP</name>
<comment type="caution">
    <text evidence="8">The sequence shown here is derived from an EMBL/GenBank/DDBJ whole genome shotgun (WGS) entry which is preliminary data.</text>
</comment>
<evidence type="ECO:0000259" key="7">
    <source>
        <dbReference type="PROSITE" id="PS50928"/>
    </source>
</evidence>
<feature type="transmembrane region" description="Helical" evidence="6">
    <location>
        <begin position="291"/>
        <end position="312"/>
    </location>
</feature>
<dbReference type="Pfam" id="PF00528">
    <property type="entry name" value="BPD_transp_1"/>
    <property type="match status" value="1"/>
</dbReference>
<evidence type="ECO:0000256" key="5">
    <source>
        <dbReference type="ARBA" id="ARBA00023136"/>
    </source>
</evidence>